<dbReference type="Gene3D" id="1.10.10.10">
    <property type="entry name" value="Winged helix-like DNA-binding domain superfamily/Winged helix DNA-binding domain"/>
    <property type="match status" value="1"/>
</dbReference>
<dbReference type="InterPro" id="IPR036388">
    <property type="entry name" value="WH-like_DNA-bd_sf"/>
</dbReference>
<dbReference type="PANTHER" id="PTHR33164">
    <property type="entry name" value="TRANSCRIPTIONAL REGULATOR, MARR FAMILY"/>
    <property type="match status" value="1"/>
</dbReference>
<dbReference type="InterPro" id="IPR036390">
    <property type="entry name" value="WH_DNA-bd_sf"/>
</dbReference>
<dbReference type="SMART" id="SM00347">
    <property type="entry name" value="HTH_MARR"/>
    <property type="match status" value="1"/>
</dbReference>
<dbReference type="GO" id="GO:0003700">
    <property type="term" value="F:DNA-binding transcription factor activity"/>
    <property type="evidence" value="ECO:0007669"/>
    <property type="project" value="InterPro"/>
</dbReference>
<dbReference type="GO" id="GO:0003677">
    <property type="term" value="F:DNA binding"/>
    <property type="evidence" value="ECO:0007669"/>
    <property type="project" value="UniProtKB-KW"/>
</dbReference>
<organism evidence="3 4">
    <name type="scientific">Salipiger aestuarii</name>
    <dbReference type="NCBI Taxonomy" id="568098"/>
    <lineage>
        <taxon>Bacteria</taxon>
        <taxon>Pseudomonadati</taxon>
        <taxon>Pseudomonadota</taxon>
        <taxon>Alphaproteobacteria</taxon>
        <taxon>Rhodobacterales</taxon>
        <taxon>Roseobacteraceae</taxon>
        <taxon>Salipiger</taxon>
    </lineage>
</organism>
<feature type="region of interest" description="Disordered" evidence="1">
    <location>
        <begin position="1"/>
        <end position="32"/>
    </location>
</feature>
<dbReference type="SUPFAM" id="SSF46785">
    <property type="entry name" value="Winged helix' DNA-binding domain"/>
    <property type="match status" value="1"/>
</dbReference>
<comment type="caution">
    <text evidence="3">The sequence shown here is derived from an EMBL/GenBank/DDBJ whole genome shotgun (WGS) entry which is preliminary data.</text>
</comment>
<evidence type="ECO:0000313" key="3">
    <source>
        <dbReference type="EMBL" id="RAK18169.1"/>
    </source>
</evidence>
<name>A0A327YII3_9RHOB</name>
<accession>A0A327YII3</accession>
<dbReference type="PROSITE" id="PS50995">
    <property type="entry name" value="HTH_MARR_2"/>
    <property type="match status" value="1"/>
</dbReference>
<dbReference type="PRINTS" id="PR00598">
    <property type="entry name" value="HTHMARR"/>
</dbReference>
<keyword evidence="3" id="KW-0238">DNA-binding</keyword>
<dbReference type="Proteomes" id="UP000249165">
    <property type="component" value="Unassembled WGS sequence"/>
</dbReference>
<evidence type="ECO:0000256" key="1">
    <source>
        <dbReference type="SAM" id="MobiDB-lite"/>
    </source>
</evidence>
<dbReference type="Pfam" id="PF01047">
    <property type="entry name" value="MarR"/>
    <property type="match status" value="1"/>
</dbReference>
<dbReference type="InterPro" id="IPR039422">
    <property type="entry name" value="MarR/SlyA-like"/>
</dbReference>
<protein>
    <submittedName>
        <fullName evidence="3">DNA-binding MarR family transcriptional regulator</fullName>
    </submittedName>
</protein>
<keyword evidence="4" id="KW-1185">Reference proteome</keyword>
<evidence type="ECO:0000313" key="4">
    <source>
        <dbReference type="Proteomes" id="UP000249165"/>
    </source>
</evidence>
<reference evidence="3 4" key="1">
    <citation type="submission" date="2018-06" db="EMBL/GenBank/DDBJ databases">
        <title>Genomic Encyclopedia of Archaeal and Bacterial Type Strains, Phase II (KMG-II): from individual species to whole genera.</title>
        <authorList>
            <person name="Goeker M."/>
        </authorList>
    </citation>
    <scope>NUCLEOTIDE SEQUENCE [LARGE SCALE GENOMIC DNA]</scope>
    <source>
        <strain evidence="3 4">DSM 22011</strain>
    </source>
</reference>
<proteinExistence type="predicted"/>
<dbReference type="InterPro" id="IPR000835">
    <property type="entry name" value="HTH_MarR-typ"/>
</dbReference>
<dbReference type="EMBL" id="QLMG01000014">
    <property type="protein sequence ID" value="RAK18169.1"/>
    <property type="molecule type" value="Genomic_DNA"/>
</dbReference>
<feature type="domain" description="HTH marR-type" evidence="2">
    <location>
        <begin position="41"/>
        <end position="171"/>
    </location>
</feature>
<gene>
    <name evidence="3" type="ORF">ATI53_101467</name>
</gene>
<dbReference type="AlphaFoldDB" id="A0A327YII3"/>
<dbReference type="GO" id="GO:0006950">
    <property type="term" value="P:response to stress"/>
    <property type="evidence" value="ECO:0007669"/>
    <property type="project" value="TreeGrafter"/>
</dbReference>
<sequence>MGRQPLPLIANGSKTAIRTGDPGLNDSPKARTSADHGYLLDEQIGFLLRKAYQRNSTIFSDKVPGKLTPTQFSVMHRLAEDGPMSQNRLGRSVAMDGATTKGVVDRLIARGLLRTTPDTEDRRRHLVSLTPDGVGLIDAATQAAIEVSIETLAPLREREKETLLRLLRKLG</sequence>
<evidence type="ECO:0000259" key="2">
    <source>
        <dbReference type="PROSITE" id="PS50995"/>
    </source>
</evidence>
<dbReference type="PANTHER" id="PTHR33164:SF95">
    <property type="entry name" value="TRANSCRIPTIONAL REGULATOR"/>
    <property type="match status" value="1"/>
</dbReference>